<evidence type="ECO:0000313" key="3">
    <source>
        <dbReference type="Proteomes" id="UP000481421"/>
    </source>
</evidence>
<gene>
    <name evidence="2" type="ORF">G3572_04220</name>
</gene>
<organism evidence="2 3">
    <name type="scientific">Pseudotabrizicola algicola</name>
    <dbReference type="NCBI Taxonomy" id="2709381"/>
    <lineage>
        <taxon>Bacteria</taxon>
        <taxon>Pseudomonadati</taxon>
        <taxon>Pseudomonadota</taxon>
        <taxon>Alphaproteobacteria</taxon>
        <taxon>Rhodobacterales</taxon>
        <taxon>Paracoccaceae</taxon>
        <taxon>Pseudotabrizicola</taxon>
    </lineage>
</organism>
<dbReference type="Gene3D" id="3.40.1570.10">
    <property type="entry name" value="HemS/ChuS/ChuX like domains"/>
    <property type="match status" value="2"/>
</dbReference>
<feature type="domain" description="Haemin-degrading HemS/ChuX" evidence="1">
    <location>
        <begin position="208"/>
        <end position="340"/>
    </location>
</feature>
<proteinExistence type="predicted"/>
<name>A0A6B3RH92_9RHOB</name>
<keyword evidence="3" id="KW-1185">Reference proteome</keyword>
<sequence>MLLSSELLARIAAARSDHPKLRERDLAAAIGVTEAHLLAADVGGAVTRIVADPAKLIPHVARMGEVMALTRNESAVHERRGVYTGFHAGPHAAMVLGEEIDLRIFPRHWVHGFAIRRETDQGVKRSLQVFDNAGDAVHKVHLGPLSDVAAFDAAVEALALPADCAFDIAERVGADPARIAEDRIEALRHDWAHMTDTHQFLAMVRKLKMNRLGANRAVGPQFAQPLPLDAVSTALERASEEALKIMIFVGNDGCIQIHSGTVDRLMPMGPWQNVMDPRFNLHLRTDHIAEVWRVVKPTKRGPAISIEAFDGEGRLILQMFGKRAEADTDTRGWDRMTETLLAEVMA</sequence>
<dbReference type="InterPro" id="IPR007845">
    <property type="entry name" value="HemS/ChuX_dom"/>
</dbReference>
<reference evidence="2 3" key="1">
    <citation type="submission" date="2020-02" db="EMBL/GenBank/DDBJ databases">
        <title>Rhodobacter algicola sp. nov., isolated from microalga culture.</title>
        <authorList>
            <person name="Park C.-Y."/>
        </authorList>
    </citation>
    <scope>NUCLEOTIDE SEQUENCE [LARGE SCALE GENOMIC DNA]</scope>
    <source>
        <strain evidence="2 3">ETT8</strain>
    </source>
</reference>
<dbReference type="InterPro" id="IPR053733">
    <property type="entry name" value="Heme_Transport_Util_sf"/>
</dbReference>
<dbReference type="Pfam" id="PF05171">
    <property type="entry name" value="HemS"/>
    <property type="match status" value="2"/>
</dbReference>
<dbReference type="Proteomes" id="UP000481421">
    <property type="component" value="Unassembled WGS sequence"/>
</dbReference>
<evidence type="ECO:0000259" key="1">
    <source>
        <dbReference type="Pfam" id="PF05171"/>
    </source>
</evidence>
<dbReference type="RefSeq" id="WP_164609397.1">
    <property type="nucleotide sequence ID" value="NZ_JAAIKE010000001.1"/>
</dbReference>
<dbReference type="AlphaFoldDB" id="A0A6B3RH92"/>
<feature type="domain" description="Haemin-degrading HemS/ChuX" evidence="1">
    <location>
        <begin position="31"/>
        <end position="158"/>
    </location>
</feature>
<dbReference type="SUPFAM" id="SSF144064">
    <property type="entry name" value="Heme iron utilization protein-like"/>
    <property type="match status" value="1"/>
</dbReference>
<dbReference type="GO" id="GO:0006826">
    <property type="term" value="P:iron ion transport"/>
    <property type="evidence" value="ECO:0007669"/>
    <property type="project" value="InterPro"/>
</dbReference>
<dbReference type="CDD" id="cd16830">
    <property type="entry name" value="HemS-like_N"/>
    <property type="match status" value="1"/>
</dbReference>
<accession>A0A6B3RH92</accession>
<protein>
    <submittedName>
        <fullName evidence="2">Hemin-degrading factor</fullName>
    </submittedName>
</protein>
<evidence type="ECO:0000313" key="2">
    <source>
        <dbReference type="EMBL" id="NEX45397.1"/>
    </source>
</evidence>
<comment type="caution">
    <text evidence="2">The sequence shown here is derived from an EMBL/GenBank/DDBJ whole genome shotgun (WGS) entry which is preliminary data.</text>
</comment>
<dbReference type="EMBL" id="JAAIKE010000001">
    <property type="protein sequence ID" value="NEX45397.1"/>
    <property type="molecule type" value="Genomic_DNA"/>
</dbReference>
<dbReference type="CDD" id="cd16831">
    <property type="entry name" value="HemS-like_C"/>
    <property type="match status" value="1"/>
</dbReference>